<organism evidence="5 6">
    <name type="scientific">Paenibacillus contaminans</name>
    <dbReference type="NCBI Taxonomy" id="450362"/>
    <lineage>
        <taxon>Bacteria</taxon>
        <taxon>Bacillati</taxon>
        <taxon>Bacillota</taxon>
        <taxon>Bacilli</taxon>
        <taxon>Bacillales</taxon>
        <taxon>Paenibacillaceae</taxon>
        <taxon>Paenibacillus</taxon>
    </lineage>
</organism>
<comment type="similarity">
    <text evidence="1">Belongs to the AAA ATPase family.</text>
</comment>
<dbReference type="Proteomes" id="UP000250369">
    <property type="component" value="Unassembled WGS sequence"/>
</dbReference>
<dbReference type="Pfam" id="PF22977">
    <property type="entry name" value="WHD"/>
    <property type="match status" value="1"/>
</dbReference>
<dbReference type="InterPro" id="IPR050221">
    <property type="entry name" value="26S_Proteasome_ATPase"/>
</dbReference>
<dbReference type="SUPFAM" id="SSF52540">
    <property type="entry name" value="P-loop containing nucleoside triphosphate hydrolases"/>
    <property type="match status" value="2"/>
</dbReference>
<evidence type="ECO:0000256" key="2">
    <source>
        <dbReference type="ARBA" id="ARBA00022741"/>
    </source>
</evidence>
<dbReference type="CDD" id="cd19481">
    <property type="entry name" value="RecA-like_protease"/>
    <property type="match status" value="1"/>
</dbReference>
<protein>
    <submittedName>
        <fullName evidence="5">ATP-binding protein</fullName>
    </submittedName>
</protein>
<reference evidence="5 6" key="1">
    <citation type="journal article" date="2009" name="Int. J. Syst. Evol. Microbiol.">
        <title>Paenibacillus contaminans sp. nov., isolated from a contaminated laboratory plate.</title>
        <authorList>
            <person name="Chou J.H."/>
            <person name="Lee J.H."/>
            <person name="Lin M.C."/>
            <person name="Chang P.S."/>
            <person name="Arun A.B."/>
            <person name="Young C.C."/>
            <person name="Chen W.M."/>
        </authorList>
    </citation>
    <scope>NUCLEOTIDE SEQUENCE [LARGE SCALE GENOMIC DNA]</scope>
    <source>
        <strain evidence="5 6">CKOBP-6</strain>
    </source>
</reference>
<feature type="domain" description="AAA+ ATPase" evidence="4">
    <location>
        <begin position="492"/>
        <end position="624"/>
    </location>
</feature>
<dbReference type="Gene3D" id="1.10.8.60">
    <property type="match status" value="1"/>
</dbReference>
<dbReference type="Pfam" id="PF00004">
    <property type="entry name" value="AAA"/>
    <property type="match status" value="1"/>
</dbReference>
<gene>
    <name evidence="5" type="ORF">DQG23_36030</name>
</gene>
<dbReference type="PANTHER" id="PTHR23073">
    <property type="entry name" value="26S PROTEASOME REGULATORY SUBUNIT"/>
    <property type="match status" value="1"/>
</dbReference>
<keyword evidence="3 5" id="KW-0067">ATP-binding</keyword>
<sequence>MDLFRQSATMEGCVKAPYTNNSEYLLDMLMLLDLLIQVHMNRITEKENSDSSNMGREPLELEKAIIRQRINLSRLNGVHLNLPYLSQLVQLTELEEMALMIALAPELDSKFGNLYAQLQEPGYQTKPTVELATRLLSIFQGGCLFAQSIFDANTKLMNYRLLRFTDPGNANYLLQRSLYVDTQIVNFLIGIDQLDSRLAAVAHVADPQSETETNCFNDDHQRRLLKLVRAQLTNDGQLTSKLLFDLFGAAGSGKLSTVKAVCRELGVSLIIGNIANMLHQPAAFADNLFLLCREVLLHPAALCLLHTDALLSSPNQYPKEIAALLDSIERFPNLTFMIGLKSCSSLLIRGDSMCFQVEFTLPDVKERKNLWERMSKQVRLEVPIDFESLAEKFRFSPGRIQHALLAARSMALWRDPQHGRISMKDLQHACYLQTNHDHEHRLADKLTSTGKLEDLILTPEQAASLQELIDQVKYRRVVHGEWGFQHRLARGRGLNILLHGPPGTGKTTAAEVLANELGLDLYRIDLSQVVSKYIGETEKNLHRIFQEAEESFAILFFDEADALFGKRTEVKDALDRHANMEIAFLLQKMEEYDGITILATNLYGNLDAAFIRRMQFSIELTLPDESNRLNIWRMMFPKEAPLSDDIDYAFLAKNFKMAGGHIKNVVLSAAFLAAKDEEPIGMAHIVRSLRRELDKMGKLTSKEAFGPYFDLLGGKRA</sequence>
<comment type="caution">
    <text evidence="5">The sequence shown here is derived from an EMBL/GenBank/DDBJ whole genome shotgun (WGS) entry which is preliminary data.</text>
</comment>
<name>A0A329LVH3_9BACL</name>
<dbReference type="InterPro" id="IPR003593">
    <property type="entry name" value="AAA+_ATPase"/>
</dbReference>
<evidence type="ECO:0000256" key="1">
    <source>
        <dbReference type="ARBA" id="ARBA00006914"/>
    </source>
</evidence>
<dbReference type="InterPro" id="IPR054472">
    <property type="entry name" value="WHD"/>
</dbReference>
<evidence type="ECO:0000259" key="4">
    <source>
        <dbReference type="SMART" id="SM00382"/>
    </source>
</evidence>
<accession>A0A329LVH3</accession>
<dbReference type="Gene3D" id="3.40.50.300">
    <property type="entry name" value="P-loop containing nucleotide triphosphate hydrolases"/>
    <property type="match status" value="2"/>
</dbReference>
<dbReference type="AlphaFoldDB" id="A0A329LVH3"/>
<dbReference type="EMBL" id="QMFB01000037">
    <property type="protein sequence ID" value="RAV11458.1"/>
    <property type="molecule type" value="Genomic_DNA"/>
</dbReference>
<dbReference type="InterPro" id="IPR027417">
    <property type="entry name" value="P-loop_NTPase"/>
</dbReference>
<dbReference type="InterPro" id="IPR003959">
    <property type="entry name" value="ATPase_AAA_core"/>
</dbReference>
<proteinExistence type="inferred from homology"/>
<keyword evidence="2" id="KW-0547">Nucleotide-binding</keyword>
<evidence type="ECO:0000256" key="3">
    <source>
        <dbReference type="ARBA" id="ARBA00022840"/>
    </source>
</evidence>
<dbReference type="SMART" id="SM00382">
    <property type="entry name" value="AAA"/>
    <property type="match status" value="1"/>
</dbReference>
<dbReference type="GO" id="GO:0016887">
    <property type="term" value="F:ATP hydrolysis activity"/>
    <property type="evidence" value="ECO:0007669"/>
    <property type="project" value="InterPro"/>
</dbReference>
<evidence type="ECO:0000313" key="6">
    <source>
        <dbReference type="Proteomes" id="UP000250369"/>
    </source>
</evidence>
<dbReference type="GO" id="GO:0005524">
    <property type="term" value="F:ATP binding"/>
    <property type="evidence" value="ECO:0007669"/>
    <property type="project" value="UniProtKB-KW"/>
</dbReference>
<evidence type="ECO:0000313" key="5">
    <source>
        <dbReference type="EMBL" id="RAV11458.1"/>
    </source>
</evidence>
<keyword evidence="6" id="KW-1185">Reference proteome</keyword>